<organism evidence="2 3">
    <name type="scientific">Mycena rosella</name>
    <name type="common">Pink bonnet</name>
    <name type="synonym">Agaricus rosellus</name>
    <dbReference type="NCBI Taxonomy" id="1033263"/>
    <lineage>
        <taxon>Eukaryota</taxon>
        <taxon>Fungi</taxon>
        <taxon>Dikarya</taxon>
        <taxon>Basidiomycota</taxon>
        <taxon>Agaricomycotina</taxon>
        <taxon>Agaricomycetes</taxon>
        <taxon>Agaricomycetidae</taxon>
        <taxon>Agaricales</taxon>
        <taxon>Marasmiineae</taxon>
        <taxon>Mycenaceae</taxon>
        <taxon>Mycena</taxon>
    </lineage>
</organism>
<dbReference type="AlphaFoldDB" id="A0AAD7G6F8"/>
<evidence type="ECO:0000313" key="2">
    <source>
        <dbReference type="EMBL" id="KAJ7672022.1"/>
    </source>
</evidence>
<accession>A0AAD7G6F8</accession>
<dbReference type="EMBL" id="JARKIE010000169">
    <property type="protein sequence ID" value="KAJ7672022.1"/>
    <property type="molecule type" value="Genomic_DNA"/>
</dbReference>
<protein>
    <submittedName>
        <fullName evidence="2">Uncharacterized protein</fullName>
    </submittedName>
</protein>
<comment type="caution">
    <text evidence="2">The sequence shown here is derived from an EMBL/GenBank/DDBJ whole genome shotgun (WGS) entry which is preliminary data.</text>
</comment>
<dbReference type="Proteomes" id="UP001221757">
    <property type="component" value="Unassembled WGS sequence"/>
</dbReference>
<sequence length="211" mass="21868">MQLTSTLRALLSLASVALSVSVVRPASVGLVSSLPVGCKASDRVLIETRNVTAGGHTIQISTKACSAEAVASRGLAKRQVQNACVAETINFECLIGGTAPLAADCTALESAVPAALAAEGNPTFFELAPQTVEEFTLGTCLWAWVNNNPVGGATLEFCFSEVEEIGEILDSGCIAAGETGGLALPSSATVPASELAWFQEFVCRLSWKISY</sequence>
<keyword evidence="3" id="KW-1185">Reference proteome</keyword>
<gene>
    <name evidence="2" type="ORF">B0H17DRAFT_1141309</name>
</gene>
<keyword evidence="1" id="KW-0732">Signal</keyword>
<evidence type="ECO:0000313" key="3">
    <source>
        <dbReference type="Proteomes" id="UP001221757"/>
    </source>
</evidence>
<evidence type="ECO:0000256" key="1">
    <source>
        <dbReference type="SAM" id="SignalP"/>
    </source>
</evidence>
<reference evidence="2" key="1">
    <citation type="submission" date="2023-03" db="EMBL/GenBank/DDBJ databases">
        <title>Massive genome expansion in bonnet fungi (Mycena s.s.) driven by repeated elements and novel gene families across ecological guilds.</title>
        <authorList>
            <consortium name="Lawrence Berkeley National Laboratory"/>
            <person name="Harder C.B."/>
            <person name="Miyauchi S."/>
            <person name="Viragh M."/>
            <person name="Kuo A."/>
            <person name="Thoen E."/>
            <person name="Andreopoulos B."/>
            <person name="Lu D."/>
            <person name="Skrede I."/>
            <person name="Drula E."/>
            <person name="Henrissat B."/>
            <person name="Morin E."/>
            <person name="Kohler A."/>
            <person name="Barry K."/>
            <person name="LaButti K."/>
            <person name="Morin E."/>
            <person name="Salamov A."/>
            <person name="Lipzen A."/>
            <person name="Mereny Z."/>
            <person name="Hegedus B."/>
            <person name="Baldrian P."/>
            <person name="Stursova M."/>
            <person name="Weitz H."/>
            <person name="Taylor A."/>
            <person name="Grigoriev I.V."/>
            <person name="Nagy L.G."/>
            <person name="Martin F."/>
            <person name="Kauserud H."/>
        </authorList>
    </citation>
    <scope>NUCLEOTIDE SEQUENCE</scope>
    <source>
        <strain evidence="2">CBHHK067</strain>
    </source>
</reference>
<name>A0AAD7G6F8_MYCRO</name>
<feature type="signal peptide" evidence="1">
    <location>
        <begin position="1"/>
        <end position="19"/>
    </location>
</feature>
<feature type="chain" id="PRO_5042107153" evidence="1">
    <location>
        <begin position="20"/>
        <end position="211"/>
    </location>
</feature>
<proteinExistence type="predicted"/>